<evidence type="ECO:0000256" key="1">
    <source>
        <dbReference type="SAM" id="MobiDB-lite"/>
    </source>
</evidence>
<keyword evidence="3" id="KW-1185">Reference proteome</keyword>
<dbReference type="OrthoDB" id="1939300at2759"/>
<name>A0A835LMT1_9MAGN</name>
<protein>
    <submittedName>
        <fullName evidence="2">Uncharacterized protein</fullName>
    </submittedName>
</protein>
<proteinExistence type="predicted"/>
<comment type="caution">
    <text evidence="2">The sequence shown here is derived from an EMBL/GenBank/DDBJ whole genome shotgun (WGS) entry which is preliminary data.</text>
</comment>
<sequence>MIARRIGKPLSWDAATKNRQRLNFARVCVEVNVHYVAGTSCMRNVDGAVVLQEKENNVEQSVDELDGEKSNGVINLEYYPESNVVVNNPFSVLDEEENQETEKNLSDNVPEDDIREEQDIHTMSTSTELVPYVEPNSCLFDALENPSEQVNSFVEECAVYKDMEPVPVEELNNASNQVFNDHIAKKHTKPPIAITSAPVTRNQQK</sequence>
<dbReference type="EMBL" id="JADFTS010000008">
    <property type="protein sequence ID" value="KAF9593021.1"/>
    <property type="molecule type" value="Genomic_DNA"/>
</dbReference>
<accession>A0A835LMT1</accession>
<dbReference type="Proteomes" id="UP000631114">
    <property type="component" value="Unassembled WGS sequence"/>
</dbReference>
<evidence type="ECO:0000313" key="2">
    <source>
        <dbReference type="EMBL" id="KAF9593021.1"/>
    </source>
</evidence>
<feature type="region of interest" description="Disordered" evidence="1">
    <location>
        <begin position="184"/>
        <end position="205"/>
    </location>
</feature>
<gene>
    <name evidence="2" type="ORF">IFM89_019748</name>
</gene>
<organism evidence="2 3">
    <name type="scientific">Coptis chinensis</name>
    <dbReference type="NCBI Taxonomy" id="261450"/>
    <lineage>
        <taxon>Eukaryota</taxon>
        <taxon>Viridiplantae</taxon>
        <taxon>Streptophyta</taxon>
        <taxon>Embryophyta</taxon>
        <taxon>Tracheophyta</taxon>
        <taxon>Spermatophyta</taxon>
        <taxon>Magnoliopsida</taxon>
        <taxon>Ranunculales</taxon>
        <taxon>Ranunculaceae</taxon>
        <taxon>Coptidoideae</taxon>
        <taxon>Coptis</taxon>
    </lineage>
</organism>
<reference evidence="2 3" key="1">
    <citation type="submission" date="2020-10" db="EMBL/GenBank/DDBJ databases">
        <title>The Coptis chinensis genome and diversification of protoberbering-type alkaloids.</title>
        <authorList>
            <person name="Wang B."/>
            <person name="Shu S."/>
            <person name="Song C."/>
            <person name="Liu Y."/>
        </authorList>
    </citation>
    <scope>NUCLEOTIDE SEQUENCE [LARGE SCALE GENOMIC DNA]</scope>
    <source>
        <strain evidence="2">HL-2020</strain>
        <tissue evidence="2">Leaf</tissue>
    </source>
</reference>
<evidence type="ECO:0000313" key="3">
    <source>
        <dbReference type="Proteomes" id="UP000631114"/>
    </source>
</evidence>
<dbReference type="AlphaFoldDB" id="A0A835LMT1"/>